<evidence type="ECO:0000256" key="1">
    <source>
        <dbReference type="SAM" id="Phobius"/>
    </source>
</evidence>
<organism evidence="2 3">
    <name type="scientific">Candida albicans (strain WO-1)</name>
    <name type="common">Yeast</name>
    <dbReference type="NCBI Taxonomy" id="294748"/>
    <lineage>
        <taxon>Eukaryota</taxon>
        <taxon>Fungi</taxon>
        <taxon>Dikarya</taxon>
        <taxon>Ascomycota</taxon>
        <taxon>Saccharomycotina</taxon>
        <taxon>Pichiomycetes</taxon>
        <taxon>Debaryomycetaceae</taxon>
        <taxon>Candida/Lodderomyces clade</taxon>
        <taxon>Candida</taxon>
    </lineage>
</organism>
<reference evidence="2 3" key="1">
    <citation type="journal article" date="2009" name="Nature">
        <title>Evolution of pathogenicity and sexual reproduction in eight Candida genomes.</title>
        <authorList>
            <person name="Butler G."/>
            <person name="Rasmussen M.D."/>
            <person name="Lin M.F."/>
            <person name="Santos M.A."/>
            <person name="Sakthikumar S."/>
            <person name="Munro C.A."/>
            <person name="Rheinbay E."/>
            <person name="Grabherr M."/>
            <person name="Forche A."/>
            <person name="Reedy J.L."/>
            <person name="Agrafioti I."/>
            <person name="Arnaud M.B."/>
            <person name="Bates S."/>
            <person name="Brown A.J."/>
            <person name="Brunke S."/>
            <person name="Costanzo M.C."/>
            <person name="Fitzpatrick D.A."/>
            <person name="de Groot P.W."/>
            <person name="Harris D."/>
            <person name="Hoyer L.L."/>
            <person name="Hube B."/>
            <person name="Klis F.M."/>
            <person name="Kodira C."/>
            <person name="Lennard N."/>
            <person name="Logue M.E."/>
            <person name="Martin R."/>
            <person name="Neiman A.M."/>
            <person name="Nikolaou E."/>
            <person name="Quail M.A."/>
            <person name="Quinn J."/>
            <person name="Santos M.C."/>
            <person name="Schmitzberger F.F."/>
            <person name="Sherlock G."/>
            <person name="Shah P."/>
            <person name="Silverstein K.A."/>
            <person name="Skrzypek M.S."/>
            <person name="Soll D."/>
            <person name="Staggs R."/>
            <person name="Stansfield I."/>
            <person name="Stumpf M.P."/>
            <person name="Sudbery P.E."/>
            <person name="Srikantha T."/>
            <person name="Zeng Q."/>
            <person name="Berman J."/>
            <person name="Berriman M."/>
            <person name="Heitman J."/>
            <person name="Gow N.A."/>
            <person name="Lorenz M.C."/>
            <person name="Birren B.W."/>
            <person name="Kellis M."/>
            <person name="Cuomo C.A."/>
        </authorList>
    </citation>
    <scope>NUCLEOTIDE SEQUENCE [LARGE SCALE GENOMIC DNA]</scope>
    <source>
        <strain evidence="2 3">WO-1</strain>
    </source>
</reference>
<gene>
    <name evidence="2" type="ORF">CAWG_03136</name>
</gene>
<keyword evidence="3" id="KW-1185">Reference proteome</keyword>
<keyword evidence="1" id="KW-1133">Transmembrane helix</keyword>
<keyword evidence="1" id="KW-0812">Transmembrane</keyword>
<proteinExistence type="predicted"/>
<sequence>MAKIVENFIFMVIDQLVCWLLIFFYNHVWKRHFVSYLYPYPVLPSMETFVLRSDNSKPLVIVFRLFKHILHFPNGIFGGITYFATLILLFSFLCHSGEIGLGTFDAISANRKSLAISCFVKTRKLFISKTKLYGGGAQVISHVNSISNYNWRKLYIFLLFWYTLSNAIQL</sequence>
<dbReference type="HOGENOM" id="CLU_1570420_0_0_1"/>
<feature type="transmembrane region" description="Helical" evidence="1">
    <location>
        <begin position="72"/>
        <end position="93"/>
    </location>
</feature>
<protein>
    <submittedName>
        <fullName evidence="2">Uncharacterized protein</fullName>
    </submittedName>
</protein>
<evidence type="ECO:0000313" key="3">
    <source>
        <dbReference type="Proteomes" id="UP000001429"/>
    </source>
</evidence>
<dbReference type="AlphaFoldDB" id="C4YGG0"/>
<name>C4YGG0_CANAW</name>
<dbReference type="Proteomes" id="UP000001429">
    <property type="component" value="Chromosome 4"/>
</dbReference>
<accession>C4YGG0</accession>
<keyword evidence="1" id="KW-0472">Membrane</keyword>
<dbReference type="EMBL" id="CH672349">
    <property type="protein sequence ID" value="EEQ44843.1"/>
    <property type="molecule type" value="Genomic_DNA"/>
</dbReference>
<feature type="transmembrane region" description="Helical" evidence="1">
    <location>
        <begin position="7"/>
        <end position="27"/>
    </location>
</feature>
<dbReference type="PaxDb" id="5476-C4YGG0"/>
<dbReference type="VEuPathDB" id="FungiDB:CAWG_03136"/>
<evidence type="ECO:0000313" key="2">
    <source>
        <dbReference type="EMBL" id="EEQ44843.1"/>
    </source>
</evidence>